<organism evidence="3">
    <name type="scientific">freshwater metagenome</name>
    <dbReference type="NCBI Taxonomy" id="449393"/>
    <lineage>
        <taxon>unclassified sequences</taxon>
        <taxon>metagenomes</taxon>
        <taxon>ecological metagenomes</taxon>
    </lineage>
</organism>
<dbReference type="InterPro" id="IPR051820">
    <property type="entry name" value="FAD-binding_MO"/>
</dbReference>
<accession>A0A6J6RNW5</accession>
<dbReference type="InterPro" id="IPR036188">
    <property type="entry name" value="FAD/NAD-bd_sf"/>
</dbReference>
<evidence type="ECO:0000256" key="2">
    <source>
        <dbReference type="ARBA" id="ARBA00023033"/>
    </source>
</evidence>
<keyword evidence="2" id="KW-0503">Monooxygenase</keyword>
<evidence type="ECO:0000313" key="3">
    <source>
        <dbReference type="EMBL" id="CAB4724149.1"/>
    </source>
</evidence>
<dbReference type="AlphaFoldDB" id="A0A6J6RNW5"/>
<gene>
    <name evidence="3" type="ORF">UFOPK2579_02185</name>
</gene>
<proteinExistence type="predicted"/>
<dbReference type="SUPFAM" id="SSF51905">
    <property type="entry name" value="FAD/NAD(P)-binding domain"/>
    <property type="match status" value="1"/>
</dbReference>
<sequence>MRKFTERQLPEGVSFDEHFQPSYNPWDQRLCVVPNSDLFRALRAGTVSVVTDTIDTFTPTGIRLSSGRELEADIIVTATGLKLLAFGGIELSLDGVKAEASKSMSYKGLMLSGIPNFAYTIGYTNASWTLKADLVGEYVNRLLSYMDAHGLSAVVPVRDDSVAERPFMDLASGYIQRALDDLPKQGDRAPWMLAQNYLSDIRTIRKDRIDDDVLAFS</sequence>
<comment type="cofactor">
    <cofactor evidence="1">
        <name>FAD</name>
        <dbReference type="ChEBI" id="CHEBI:57692"/>
    </cofactor>
</comment>
<protein>
    <submittedName>
        <fullName evidence="3">Unannotated protein</fullName>
    </submittedName>
</protein>
<evidence type="ECO:0000256" key="1">
    <source>
        <dbReference type="ARBA" id="ARBA00001974"/>
    </source>
</evidence>
<keyword evidence="2" id="KW-0560">Oxidoreductase</keyword>
<dbReference type="PANTHER" id="PTHR43872:SF1">
    <property type="entry name" value="MONOOXYGENASE, PUTATIVE (AFU_ORTHOLOGUE AFUA_8G02570)-RELATED"/>
    <property type="match status" value="1"/>
</dbReference>
<dbReference type="FunFam" id="3.50.50.60:FF:000213">
    <property type="entry name" value="FAD-containing monooxygenase EthA"/>
    <property type="match status" value="1"/>
</dbReference>
<dbReference type="Gene3D" id="3.50.50.60">
    <property type="entry name" value="FAD/NAD(P)-binding domain"/>
    <property type="match status" value="1"/>
</dbReference>
<dbReference type="EMBL" id="CAEZXR010000305">
    <property type="protein sequence ID" value="CAB4724149.1"/>
    <property type="molecule type" value="Genomic_DNA"/>
</dbReference>
<dbReference type="PANTHER" id="PTHR43872">
    <property type="entry name" value="MONOOXYGENASE, PUTATIVE (AFU_ORTHOLOGUE AFUA_8G02570)-RELATED"/>
    <property type="match status" value="1"/>
</dbReference>
<reference evidence="3" key="1">
    <citation type="submission" date="2020-05" db="EMBL/GenBank/DDBJ databases">
        <authorList>
            <person name="Chiriac C."/>
            <person name="Salcher M."/>
            <person name="Ghai R."/>
            <person name="Kavagutti S V."/>
        </authorList>
    </citation>
    <scope>NUCLEOTIDE SEQUENCE</scope>
</reference>
<dbReference type="GO" id="GO:0004497">
    <property type="term" value="F:monooxygenase activity"/>
    <property type="evidence" value="ECO:0007669"/>
    <property type="project" value="UniProtKB-KW"/>
</dbReference>
<name>A0A6J6RNW5_9ZZZZ</name>